<dbReference type="NCBIfam" id="NF046080">
    <property type="entry name" value="PID_CTERM"/>
    <property type="match status" value="1"/>
</dbReference>
<evidence type="ECO:0008006" key="6">
    <source>
        <dbReference type="Google" id="ProtNLM"/>
    </source>
</evidence>
<dbReference type="Proteomes" id="UP001348817">
    <property type="component" value="Chromosome"/>
</dbReference>
<dbReference type="EMBL" id="AP025314">
    <property type="protein sequence ID" value="BDD09113.1"/>
    <property type="molecule type" value="Genomic_DNA"/>
</dbReference>
<evidence type="ECO:0000256" key="3">
    <source>
        <dbReference type="SAM" id="SignalP"/>
    </source>
</evidence>
<gene>
    <name evidence="4" type="ORF">FUAX_15450</name>
</gene>
<evidence type="ECO:0000256" key="1">
    <source>
        <dbReference type="SAM" id="MobiDB-lite"/>
    </source>
</evidence>
<dbReference type="AlphaFoldDB" id="A0AAU9CZH9"/>
<feature type="signal peptide" evidence="3">
    <location>
        <begin position="1"/>
        <end position="27"/>
    </location>
</feature>
<feature type="region of interest" description="Disordered" evidence="1">
    <location>
        <begin position="28"/>
        <end position="57"/>
    </location>
</feature>
<reference evidence="4 5" key="1">
    <citation type="submission" date="2021-12" db="EMBL/GenBank/DDBJ databases">
        <title>Genome sequencing of bacteria with rrn-lacking chromosome and rrn-plasmid.</title>
        <authorList>
            <person name="Anda M."/>
            <person name="Iwasaki W."/>
        </authorList>
    </citation>
    <scope>NUCLEOTIDE SEQUENCE [LARGE SCALE GENOMIC DNA]</scope>
    <source>
        <strain evidence="4 5">DSM 100852</strain>
    </source>
</reference>
<evidence type="ECO:0000313" key="4">
    <source>
        <dbReference type="EMBL" id="BDD09113.1"/>
    </source>
</evidence>
<dbReference type="KEGG" id="fax:FUAX_15450"/>
<keyword evidence="2" id="KW-0812">Transmembrane</keyword>
<proteinExistence type="predicted"/>
<accession>A0AAU9CZH9</accession>
<keyword evidence="2" id="KW-0472">Membrane</keyword>
<evidence type="ECO:0000313" key="5">
    <source>
        <dbReference type="Proteomes" id="UP001348817"/>
    </source>
</evidence>
<sequence>MSCNWKKTLLIPFILSISLFLYTPIHAQGPEGDEDSQLAEGNGPAPPDPNHQAQNVPIDGGVTLLIGAGIGLGVRKFIKKKD</sequence>
<protein>
    <recommendedName>
        <fullName evidence="6">LPXTG cell wall anchor domain-containing protein</fullName>
    </recommendedName>
</protein>
<keyword evidence="2" id="KW-1133">Transmembrane helix</keyword>
<organism evidence="4 5">
    <name type="scientific">Fulvitalea axinellae</name>
    <dbReference type="NCBI Taxonomy" id="1182444"/>
    <lineage>
        <taxon>Bacteria</taxon>
        <taxon>Pseudomonadati</taxon>
        <taxon>Bacteroidota</taxon>
        <taxon>Cytophagia</taxon>
        <taxon>Cytophagales</taxon>
        <taxon>Persicobacteraceae</taxon>
        <taxon>Fulvitalea</taxon>
    </lineage>
</organism>
<feature type="transmembrane region" description="Helical" evidence="2">
    <location>
        <begin position="56"/>
        <end position="74"/>
    </location>
</feature>
<feature type="chain" id="PRO_5043336413" description="LPXTG cell wall anchor domain-containing protein" evidence="3">
    <location>
        <begin position="28"/>
        <end position="82"/>
    </location>
</feature>
<name>A0AAU9CZH9_9BACT</name>
<evidence type="ECO:0000256" key="2">
    <source>
        <dbReference type="SAM" id="Phobius"/>
    </source>
</evidence>
<keyword evidence="3" id="KW-0732">Signal</keyword>
<keyword evidence="5" id="KW-1185">Reference proteome</keyword>
<dbReference type="InterPro" id="IPR058207">
    <property type="entry name" value="PID_CTERM"/>
</dbReference>